<comment type="similarity">
    <text evidence="2">Belongs to the ycf23 family.</text>
</comment>
<keyword evidence="8" id="KW-1185">Reference proteome</keyword>
<dbReference type="PANTHER" id="PTHR36895">
    <property type="match status" value="1"/>
</dbReference>
<evidence type="ECO:0000256" key="3">
    <source>
        <dbReference type="ARBA" id="ARBA00021523"/>
    </source>
</evidence>
<evidence type="ECO:0000259" key="6">
    <source>
        <dbReference type="Pfam" id="PF14833"/>
    </source>
</evidence>
<protein>
    <recommendedName>
        <fullName evidence="3">Uncharacterized protein ycf23</fullName>
    </recommendedName>
</protein>
<dbReference type="InterPro" id="IPR006115">
    <property type="entry name" value="6PGDH_NADP-bd"/>
</dbReference>
<dbReference type="OrthoDB" id="435038at2759"/>
<dbReference type="SUPFAM" id="SSF48179">
    <property type="entry name" value="6-phosphogluconate dehydrogenase C-terminal domain-like"/>
    <property type="match status" value="1"/>
</dbReference>
<proteinExistence type="inferred from homology"/>
<evidence type="ECO:0000256" key="2">
    <source>
        <dbReference type="ARBA" id="ARBA00009664"/>
    </source>
</evidence>
<dbReference type="Pfam" id="PF14833">
    <property type="entry name" value="NAD_binding_11"/>
    <property type="match status" value="1"/>
</dbReference>
<evidence type="ECO:0000313" key="7">
    <source>
        <dbReference type="EMBL" id="OEL25774.1"/>
    </source>
</evidence>
<dbReference type="Gene3D" id="3.20.20.70">
    <property type="entry name" value="Aldolase class I"/>
    <property type="match status" value="1"/>
</dbReference>
<dbReference type="GO" id="GO:0050661">
    <property type="term" value="F:NADP binding"/>
    <property type="evidence" value="ECO:0007669"/>
    <property type="project" value="InterPro"/>
</dbReference>
<dbReference type="InterPro" id="IPR029154">
    <property type="entry name" value="HIBADH-like_NADP-bd"/>
</dbReference>
<gene>
    <name evidence="7" type="ORF">BAE44_0013206</name>
</gene>
<evidence type="ECO:0000313" key="8">
    <source>
        <dbReference type="Proteomes" id="UP000095767"/>
    </source>
</evidence>
<dbReference type="SUPFAM" id="SSF51735">
    <property type="entry name" value="NAD(P)-binding Rossmann-fold domains"/>
    <property type="match status" value="1"/>
</dbReference>
<reference evidence="7 8" key="1">
    <citation type="submission" date="2016-09" db="EMBL/GenBank/DDBJ databases">
        <title>The draft genome of Dichanthelium oligosanthes: A C3 panicoid grass species.</title>
        <authorList>
            <person name="Studer A.J."/>
            <person name="Schnable J.C."/>
            <person name="Brutnell T.P."/>
        </authorList>
    </citation>
    <scope>NUCLEOTIDE SEQUENCE [LARGE SCALE GENOMIC DNA]</scope>
    <source>
        <strain evidence="8">cv. Kellogg 1175</strain>
        <tissue evidence="7">Leaf</tissue>
    </source>
</reference>
<evidence type="ECO:0000256" key="4">
    <source>
        <dbReference type="ARBA" id="ARBA00022640"/>
    </source>
</evidence>
<sequence>MEEERKLDAAAFGFPAPVRPAATRVGWIGIGVMGGFMAKHLLTAGFAVTAYARTPAKAESLVAAGASLADSPAAVAAASDVVFTMVGNPGDVRAVVLDPVTGALAGLRPGGVLVDCTSSSPSLAREIAAAASAAGCYAVDAPVSGGDVGARDGTLAIFAGGDEAVVAWLAPLFAHLGKPTHMGAPGSGQSSKIANQIAVAGAVVGLGESVAFADAAGLDAPLFLDAVSKGAAGSRVMDIFGDRVLRREFVYGGSVRYIVKDLGMALEVGDGGEEASVLPGAALYRQMFSAMVANGDGDLNLPALITVIERLNGIGKMAAPGSLGLLHAPSFTAAKCQPVASRAAARRAPRALFAVRASAADKDAVLKAFRENRALKVYLSLCLLHLIFWYERFTHHLEACTSNIISGLQNFDRSSVASVVTAAEKGGATHVDIACDEDLVKLALELTSLPICVSSVDPTAFHSAVQAGAKMVEIGNYDSFYERGIEFSSEQILNLTRETRKMLPGITLSVTVPHTLSLPDQVRLAELLEEEGADIIQTEGGKCSSPTKPGVLGLIEKATPTLAAAYSISRAVSIPVMCSSGLSSVTAPMAVTAGAAGVGVGSAVNKLNDVVAMIAEVRSIEQAMGLASRNVSENLRTVHH</sequence>
<dbReference type="GO" id="GO:0009536">
    <property type="term" value="C:plastid"/>
    <property type="evidence" value="ECO:0007669"/>
    <property type="project" value="UniProtKB-SubCell"/>
</dbReference>
<dbReference type="GO" id="GO:0051287">
    <property type="term" value="F:NAD binding"/>
    <property type="evidence" value="ECO:0007669"/>
    <property type="project" value="InterPro"/>
</dbReference>
<comment type="subcellular location">
    <subcellularLocation>
        <location evidence="1">Plastid</location>
    </subcellularLocation>
</comment>
<feature type="domain" description="3-hydroxyisobutyrate dehydrogenase-like NAD-binding" evidence="6">
    <location>
        <begin position="186"/>
        <end position="307"/>
    </location>
</feature>
<dbReference type="Gene3D" id="3.40.50.720">
    <property type="entry name" value="NAD(P)-binding Rossmann-like Domain"/>
    <property type="match status" value="1"/>
</dbReference>
<name>A0A1E5VL38_9POAL</name>
<dbReference type="PANTHER" id="PTHR36895:SF1">
    <property type="entry name" value="YCF23 PROTEIN"/>
    <property type="match status" value="1"/>
</dbReference>
<dbReference type="Pfam" id="PF03446">
    <property type="entry name" value="NAD_binding_2"/>
    <property type="match status" value="1"/>
</dbReference>
<evidence type="ECO:0000256" key="1">
    <source>
        <dbReference type="ARBA" id="ARBA00004474"/>
    </source>
</evidence>
<evidence type="ECO:0000259" key="5">
    <source>
        <dbReference type="Pfam" id="PF03446"/>
    </source>
</evidence>
<dbReference type="InterPro" id="IPR007570">
    <property type="entry name" value="Uncharacterised_Ycf23"/>
</dbReference>
<dbReference type="AlphaFoldDB" id="A0A1E5VL38"/>
<dbReference type="InterPro" id="IPR013328">
    <property type="entry name" value="6PGD_dom2"/>
</dbReference>
<organism evidence="7 8">
    <name type="scientific">Dichanthelium oligosanthes</name>
    <dbReference type="NCBI Taxonomy" id="888268"/>
    <lineage>
        <taxon>Eukaryota</taxon>
        <taxon>Viridiplantae</taxon>
        <taxon>Streptophyta</taxon>
        <taxon>Embryophyta</taxon>
        <taxon>Tracheophyta</taxon>
        <taxon>Spermatophyta</taxon>
        <taxon>Magnoliopsida</taxon>
        <taxon>Liliopsida</taxon>
        <taxon>Poales</taxon>
        <taxon>Poaceae</taxon>
        <taxon>PACMAD clade</taxon>
        <taxon>Panicoideae</taxon>
        <taxon>Panicodae</taxon>
        <taxon>Paniceae</taxon>
        <taxon>Dichantheliinae</taxon>
        <taxon>Dichanthelium</taxon>
    </lineage>
</organism>
<comment type="caution">
    <text evidence="7">The sequence shown here is derived from an EMBL/GenBank/DDBJ whole genome shotgun (WGS) entry which is preliminary data.</text>
</comment>
<feature type="domain" description="6-phosphogluconate dehydrogenase NADP-binding" evidence="5">
    <location>
        <begin position="24"/>
        <end position="180"/>
    </location>
</feature>
<dbReference type="Proteomes" id="UP000095767">
    <property type="component" value="Unassembled WGS sequence"/>
</dbReference>
<dbReference type="Gene3D" id="1.10.1040.10">
    <property type="entry name" value="N-(1-d-carboxylethyl)-l-norvaline Dehydrogenase, domain 2"/>
    <property type="match status" value="1"/>
</dbReference>
<dbReference type="Pfam" id="PF04481">
    <property type="entry name" value="DUF561"/>
    <property type="match status" value="1"/>
</dbReference>
<keyword evidence="4" id="KW-0934">Plastid</keyword>
<dbReference type="InterPro" id="IPR013785">
    <property type="entry name" value="Aldolase_TIM"/>
</dbReference>
<dbReference type="InterPro" id="IPR008927">
    <property type="entry name" value="6-PGluconate_DH-like_C_sf"/>
</dbReference>
<accession>A0A1E5VL38</accession>
<dbReference type="STRING" id="888268.A0A1E5VL38"/>
<dbReference type="SUPFAM" id="SSF51569">
    <property type="entry name" value="Aldolase"/>
    <property type="match status" value="1"/>
</dbReference>
<dbReference type="InterPro" id="IPR036291">
    <property type="entry name" value="NAD(P)-bd_dom_sf"/>
</dbReference>
<dbReference type="EMBL" id="LWDX02036359">
    <property type="protein sequence ID" value="OEL25774.1"/>
    <property type="molecule type" value="Genomic_DNA"/>
</dbReference>